<dbReference type="GO" id="GO:0016779">
    <property type="term" value="F:nucleotidyltransferase activity"/>
    <property type="evidence" value="ECO:0007669"/>
    <property type="project" value="UniProtKB-KW"/>
</dbReference>
<reference evidence="6 7" key="1">
    <citation type="submission" date="2024-03" db="EMBL/GenBank/DDBJ databases">
        <title>The Acrasis kona genome and developmental transcriptomes reveal deep origins of eukaryotic multicellular pathways.</title>
        <authorList>
            <person name="Sheikh S."/>
            <person name="Fu C.-J."/>
            <person name="Brown M.W."/>
            <person name="Baldauf S.L."/>
        </authorList>
    </citation>
    <scope>NUCLEOTIDE SEQUENCE [LARGE SCALE GENOMIC DNA]</scope>
    <source>
        <strain evidence="6 7">ATCC MYA-3509</strain>
    </source>
</reference>
<keyword evidence="7" id="KW-1185">Reference proteome</keyword>
<sequence>MNKQIEDWKSSRDDLFEDEDRIKDFIFASATSTLKFKTCTDFSDEFQDNSVVIPKDGTGKYTLNIEGTTTTKQSKSVNLILDLIFNDLQEKRDQILNSSQISEEEEADEDEVLEVELDDNDEDEEVTSKEKNIKKIARELSKNGVYVAASNCSGLSKLTIGLHPKQVLKVSDLVANAWGIDTQMYIALTVKFNLPCLQSPDLNSIESFQCGDVSEEFNEHICSIQRARYGLDWTVCNRVLNNYFKPRIQQIKLDQREMLSTILDIMVHTIQNCPTNCVVCAQKLVHQGIKPTTCNNPLCIFSCEQYGIGVDLESTILQSPQVVDLLIVMLHASTGPENRNPILELFPRYLEATVKDETTNQIKTFNFVKDGSGEFSKEKLRVVVDLIPKISVQVEWIKQGDYKKQLSLIHPLIYKVLVWMVASNRSHLKLLKDEEIIPDLGATHQFIMMNSTPEKECRFQQLKQSYGSFYAFHGSALCHWHSILRTGLKNMSNTERMVNGAAHGSGIYLGTMSNTSIGYMRYSPCWHNSEYMRGTIGCMAVCEVANRTLYIKDHGWALVVPNEDIVQTRYFLVYQESDRHGNNGFRNNIGVDGRKLSINTIKWD</sequence>
<evidence type="ECO:0000256" key="1">
    <source>
        <dbReference type="ARBA" id="ARBA00022676"/>
    </source>
</evidence>
<keyword evidence="2" id="KW-0808">Transferase</keyword>
<comment type="caution">
    <text evidence="6">The sequence shown here is derived from an EMBL/GenBank/DDBJ whole genome shotgun (WGS) entry which is preliminary data.</text>
</comment>
<proteinExistence type="predicted"/>
<dbReference type="PANTHER" id="PTHR21328">
    <property type="entry name" value="POLY ADP-RIBOSE POLYMERASE FAMILY, MEMBER PARP"/>
    <property type="match status" value="1"/>
</dbReference>
<evidence type="ECO:0000313" key="7">
    <source>
        <dbReference type="Proteomes" id="UP001431209"/>
    </source>
</evidence>
<organism evidence="6 7">
    <name type="scientific">Acrasis kona</name>
    <dbReference type="NCBI Taxonomy" id="1008807"/>
    <lineage>
        <taxon>Eukaryota</taxon>
        <taxon>Discoba</taxon>
        <taxon>Heterolobosea</taxon>
        <taxon>Tetramitia</taxon>
        <taxon>Eutetramitia</taxon>
        <taxon>Acrasidae</taxon>
        <taxon>Acrasis</taxon>
    </lineage>
</organism>
<dbReference type="EMBL" id="JAOPGA020001893">
    <property type="protein sequence ID" value="KAL0492008.1"/>
    <property type="molecule type" value="Genomic_DNA"/>
</dbReference>
<evidence type="ECO:0000256" key="4">
    <source>
        <dbReference type="ARBA" id="ARBA00023027"/>
    </source>
</evidence>
<dbReference type="InterPro" id="IPR051838">
    <property type="entry name" value="ARTD_PARP"/>
</dbReference>
<dbReference type="Pfam" id="PF00644">
    <property type="entry name" value="PARP"/>
    <property type="match status" value="1"/>
</dbReference>
<dbReference type="SUPFAM" id="SSF56399">
    <property type="entry name" value="ADP-ribosylation"/>
    <property type="match status" value="1"/>
</dbReference>
<dbReference type="Gene3D" id="3.90.228.10">
    <property type="match status" value="1"/>
</dbReference>
<dbReference type="GO" id="GO:0003950">
    <property type="term" value="F:NAD+ poly-ADP-ribosyltransferase activity"/>
    <property type="evidence" value="ECO:0007669"/>
    <property type="project" value="InterPro"/>
</dbReference>
<dbReference type="InterPro" id="IPR012317">
    <property type="entry name" value="Poly(ADP-ribose)pol_cat_dom"/>
</dbReference>
<keyword evidence="4" id="KW-0520">NAD</keyword>
<dbReference type="Proteomes" id="UP001431209">
    <property type="component" value="Unassembled WGS sequence"/>
</dbReference>
<gene>
    <name evidence="6" type="ORF">AKO1_010138</name>
</gene>
<evidence type="ECO:0000313" key="6">
    <source>
        <dbReference type="EMBL" id="KAL0492008.1"/>
    </source>
</evidence>
<keyword evidence="1" id="KW-0328">Glycosyltransferase</keyword>
<feature type="domain" description="PARP catalytic" evidence="5">
    <location>
        <begin position="453"/>
        <end position="545"/>
    </location>
</feature>
<protein>
    <recommendedName>
        <fullName evidence="5">PARP catalytic domain-containing protein</fullName>
    </recommendedName>
</protein>
<evidence type="ECO:0000256" key="3">
    <source>
        <dbReference type="ARBA" id="ARBA00022695"/>
    </source>
</evidence>
<dbReference type="AlphaFoldDB" id="A0AAW2ZST3"/>
<accession>A0AAW2ZST3</accession>
<keyword evidence="3" id="KW-0548">Nucleotidyltransferase</keyword>
<name>A0AAW2ZST3_9EUKA</name>
<evidence type="ECO:0000259" key="5">
    <source>
        <dbReference type="Pfam" id="PF00644"/>
    </source>
</evidence>
<evidence type="ECO:0000256" key="2">
    <source>
        <dbReference type="ARBA" id="ARBA00022679"/>
    </source>
</evidence>